<reference evidence="1 2" key="1">
    <citation type="journal article" date="2013" name="Proc. Natl. Acad. Sci. U.S.A.">
        <title>Twelve previously unknown phage genera are ubiquitous in global oceans.</title>
        <authorList>
            <person name="Holmfeldt K."/>
            <person name="Solonenko N."/>
            <person name="Shah M."/>
            <person name="Corrier K."/>
            <person name="Riemann L."/>
            <person name="Verberkmoes N.C."/>
            <person name="Sullivan M.B."/>
        </authorList>
    </citation>
    <scope>NUCLEOTIDE SEQUENCE [LARGE SCALE GENOMIC DNA]</scope>
    <source>
        <strain evidence="1">Phi10:1</strain>
    </source>
</reference>
<reference evidence="2" key="2">
    <citation type="submission" date="2013-03" db="EMBL/GenBank/DDBJ databases">
        <title>The Cellulophaga phages: a novel, diverse, and globally ubiquitous model system.</title>
        <authorList>
            <person name="Holmfeldt K."/>
            <person name="Solonenko N."/>
            <person name="Shah M."/>
            <person name="Corrier K."/>
            <person name="Riemann L."/>
            <person name="VerBerkmoes N.C."/>
            <person name="Sullivan M.B."/>
        </authorList>
    </citation>
    <scope>NUCLEOTIDE SEQUENCE [LARGE SCALE GENOMIC DNA]</scope>
</reference>
<dbReference type="GeneID" id="16796962"/>
<accession>S0A2E5</accession>
<sequence length="63" mass="7476">MKLDIKKNKPKKEEVILFKDKLSTHPEVGVYQEFDDVCEVYVISCDDVTDLDTIDWWMKIPQD</sequence>
<dbReference type="OrthoDB" id="35787at10239"/>
<name>S0A2E5_9CAUD</name>
<dbReference type="KEGG" id="vg:16796962"/>
<organism evidence="1 2">
    <name type="scientific">Cellulophaga phage phi10:1</name>
    <dbReference type="NCBI Taxonomy" id="1327981"/>
    <lineage>
        <taxon>Viruses</taxon>
        <taxon>Duplodnaviria</taxon>
        <taxon>Heunggongvirae</taxon>
        <taxon>Uroviricota</taxon>
        <taxon>Caudoviricetes</taxon>
        <taxon>Assiduviridae</taxon>
        <taxon>Cebadecemvirus</taxon>
        <taxon>Cebadecemvirus phi10una</taxon>
    </lineage>
</organism>
<dbReference type="Proteomes" id="UP000014711">
    <property type="component" value="Segment"/>
</dbReference>
<evidence type="ECO:0000313" key="1">
    <source>
        <dbReference type="EMBL" id="AGO48388.1"/>
    </source>
</evidence>
<dbReference type="RefSeq" id="YP_008241966.1">
    <property type="nucleotide sequence ID" value="NC_021802.1"/>
</dbReference>
<keyword evidence="2" id="KW-1185">Reference proteome</keyword>
<protein>
    <submittedName>
        <fullName evidence="1">Uncharacterized protein</fullName>
    </submittedName>
</protein>
<gene>
    <name evidence="1" type="ORF">Phi10:1_gp047</name>
</gene>
<proteinExistence type="predicted"/>
<dbReference type="EMBL" id="KC821618">
    <property type="protein sequence ID" value="AGO48388.1"/>
    <property type="molecule type" value="Genomic_DNA"/>
</dbReference>
<evidence type="ECO:0000313" key="2">
    <source>
        <dbReference type="Proteomes" id="UP000014711"/>
    </source>
</evidence>